<dbReference type="eggNOG" id="KOG2623">
    <property type="taxonomic scope" value="Eukaryota"/>
</dbReference>
<dbReference type="HOGENOM" id="CLU_024003_0_3_1"/>
<dbReference type="InterPro" id="IPR014729">
    <property type="entry name" value="Rossmann-like_a/b/a_fold"/>
</dbReference>
<dbReference type="Pfam" id="PF00579">
    <property type="entry name" value="tRNA-synt_1b"/>
    <property type="match status" value="1"/>
</dbReference>
<proteinExistence type="inferred from homology"/>
<dbReference type="InterPro" id="IPR024088">
    <property type="entry name" value="Tyr-tRNA-ligase_bac-type"/>
</dbReference>
<evidence type="ECO:0000256" key="3">
    <source>
        <dbReference type="ARBA" id="ARBA00022741"/>
    </source>
</evidence>
<organism evidence="11">
    <name type="scientific">Drosophila persimilis</name>
    <name type="common">Fruit fly</name>
    <dbReference type="NCBI Taxonomy" id="7234"/>
    <lineage>
        <taxon>Eukaryota</taxon>
        <taxon>Metazoa</taxon>
        <taxon>Ecdysozoa</taxon>
        <taxon>Arthropoda</taxon>
        <taxon>Hexapoda</taxon>
        <taxon>Insecta</taxon>
        <taxon>Pterygota</taxon>
        <taxon>Neoptera</taxon>
        <taxon>Endopterygota</taxon>
        <taxon>Diptera</taxon>
        <taxon>Brachycera</taxon>
        <taxon>Muscomorpha</taxon>
        <taxon>Ephydroidea</taxon>
        <taxon>Drosophilidae</taxon>
        <taxon>Drosophila</taxon>
        <taxon>Sophophora</taxon>
    </lineage>
</organism>
<dbReference type="PhylomeDB" id="B4GID8"/>
<dbReference type="Gene3D" id="1.10.240.10">
    <property type="entry name" value="Tyrosyl-Transfer RNA Synthetase"/>
    <property type="match status" value="1"/>
</dbReference>
<dbReference type="InterPro" id="IPR002307">
    <property type="entry name" value="Tyr-tRNA-ligase"/>
</dbReference>
<keyword evidence="3 9" id="KW-0547">Nucleotide-binding</keyword>
<accession>B4GID8</accession>
<reference evidence="10 11" key="1">
    <citation type="journal article" date="2007" name="Nature">
        <title>Evolution of genes and genomes on the Drosophila phylogeny.</title>
        <authorList>
            <consortium name="Drosophila 12 Genomes Consortium"/>
            <person name="Clark A.G."/>
            <person name="Eisen M.B."/>
            <person name="Smith D.R."/>
            <person name="Bergman C.M."/>
            <person name="Oliver B."/>
            <person name="Markow T.A."/>
            <person name="Kaufman T.C."/>
            <person name="Kellis M."/>
            <person name="Gelbart W."/>
            <person name="Iyer V.N."/>
            <person name="Pollard D.A."/>
            <person name="Sackton T.B."/>
            <person name="Larracuente A.M."/>
            <person name="Singh N.D."/>
            <person name="Abad J.P."/>
            <person name="Abt D.N."/>
            <person name="Adryan B."/>
            <person name="Aguade M."/>
            <person name="Akashi H."/>
            <person name="Anderson W.W."/>
            <person name="Aquadro C.F."/>
            <person name="Ardell D.H."/>
            <person name="Arguello R."/>
            <person name="Artieri C.G."/>
            <person name="Barbash D.A."/>
            <person name="Barker D."/>
            <person name="Barsanti P."/>
            <person name="Batterham P."/>
            <person name="Batzoglou S."/>
            <person name="Begun D."/>
            <person name="Bhutkar A."/>
            <person name="Blanco E."/>
            <person name="Bosak S.A."/>
            <person name="Bradley R.K."/>
            <person name="Brand A.D."/>
            <person name="Brent M.R."/>
            <person name="Brooks A.N."/>
            <person name="Brown R.H."/>
            <person name="Butlin R.K."/>
            <person name="Caggese C."/>
            <person name="Calvi B.R."/>
            <person name="Bernardo de Carvalho A."/>
            <person name="Caspi A."/>
            <person name="Castrezana S."/>
            <person name="Celniker S.E."/>
            <person name="Chang J.L."/>
            <person name="Chapple C."/>
            <person name="Chatterji S."/>
            <person name="Chinwalla A."/>
            <person name="Civetta A."/>
            <person name="Clifton S.W."/>
            <person name="Comeron J.M."/>
            <person name="Costello J.C."/>
            <person name="Coyne J.A."/>
            <person name="Daub J."/>
            <person name="David R.G."/>
            <person name="Delcher A.L."/>
            <person name="Delehaunty K."/>
            <person name="Do C.B."/>
            <person name="Ebling H."/>
            <person name="Edwards K."/>
            <person name="Eickbush T."/>
            <person name="Evans J.D."/>
            <person name="Filipski A."/>
            <person name="Findeiss S."/>
            <person name="Freyhult E."/>
            <person name="Fulton L."/>
            <person name="Fulton R."/>
            <person name="Garcia A.C."/>
            <person name="Gardiner A."/>
            <person name="Garfield D.A."/>
            <person name="Garvin B.E."/>
            <person name="Gibson G."/>
            <person name="Gilbert D."/>
            <person name="Gnerre S."/>
            <person name="Godfrey J."/>
            <person name="Good R."/>
            <person name="Gotea V."/>
            <person name="Gravely B."/>
            <person name="Greenberg A.J."/>
            <person name="Griffiths-Jones S."/>
            <person name="Gross S."/>
            <person name="Guigo R."/>
            <person name="Gustafson E.A."/>
            <person name="Haerty W."/>
            <person name="Hahn M.W."/>
            <person name="Halligan D.L."/>
            <person name="Halpern A.L."/>
            <person name="Halter G.M."/>
            <person name="Han M.V."/>
            <person name="Heger A."/>
            <person name="Hillier L."/>
            <person name="Hinrichs A.S."/>
            <person name="Holmes I."/>
            <person name="Hoskins R.A."/>
            <person name="Hubisz M.J."/>
            <person name="Hultmark D."/>
            <person name="Huntley M.A."/>
            <person name="Jaffe D.B."/>
            <person name="Jagadeeshan S."/>
            <person name="Jeck W.R."/>
            <person name="Johnson J."/>
            <person name="Jones C.D."/>
            <person name="Jordan W.C."/>
            <person name="Karpen G.H."/>
            <person name="Kataoka E."/>
            <person name="Keightley P.D."/>
            <person name="Kheradpour P."/>
            <person name="Kirkness E.F."/>
            <person name="Koerich L.B."/>
            <person name="Kristiansen K."/>
            <person name="Kudrna D."/>
            <person name="Kulathinal R.J."/>
            <person name="Kumar S."/>
            <person name="Kwok R."/>
            <person name="Lander E."/>
            <person name="Langley C.H."/>
            <person name="Lapoint R."/>
            <person name="Lazzaro B.P."/>
            <person name="Lee S.J."/>
            <person name="Levesque L."/>
            <person name="Li R."/>
            <person name="Lin C.F."/>
            <person name="Lin M.F."/>
            <person name="Lindblad-Toh K."/>
            <person name="Llopart A."/>
            <person name="Long M."/>
            <person name="Low L."/>
            <person name="Lozovsky E."/>
            <person name="Lu J."/>
            <person name="Luo M."/>
            <person name="Machado C.A."/>
            <person name="Makalowski W."/>
            <person name="Marzo M."/>
            <person name="Matsuda M."/>
            <person name="Matzkin L."/>
            <person name="McAllister B."/>
            <person name="McBride C.S."/>
            <person name="McKernan B."/>
            <person name="McKernan K."/>
            <person name="Mendez-Lago M."/>
            <person name="Minx P."/>
            <person name="Mollenhauer M.U."/>
            <person name="Montooth K."/>
            <person name="Mount S.M."/>
            <person name="Mu X."/>
            <person name="Myers E."/>
            <person name="Negre B."/>
            <person name="Newfeld S."/>
            <person name="Nielsen R."/>
            <person name="Noor M.A."/>
            <person name="O'Grady P."/>
            <person name="Pachter L."/>
            <person name="Papaceit M."/>
            <person name="Parisi M.J."/>
            <person name="Parisi M."/>
            <person name="Parts L."/>
            <person name="Pedersen J.S."/>
            <person name="Pesole G."/>
            <person name="Phillippy A.M."/>
            <person name="Ponting C.P."/>
            <person name="Pop M."/>
            <person name="Porcelli D."/>
            <person name="Powell J.R."/>
            <person name="Prohaska S."/>
            <person name="Pruitt K."/>
            <person name="Puig M."/>
            <person name="Quesneville H."/>
            <person name="Ram K.R."/>
            <person name="Rand D."/>
            <person name="Rasmussen M.D."/>
            <person name="Reed L.K."/>
            <person name="Reenan R."/>
            <person name="Reily A."/>
            <person name="Remington K.A."/>
            <person name="Rieger T.T."/>
            <person name="Ritchie M.G."/>
            <person name="Robin C."/>
            <person name="Rogers Y.H."/>
            <person name="Rohde C."/>
            <person name="Rozas J."/>
            <person name="Rubenfield M.J."/>
            <person name="Ruiz A."/>
            <person name="Russo S."/>
            <person name="Salzberg S.L."/>
            <person name="Sanchez-Gracia A."/>
            <person name="Saranga D.J."/>
            <person name="Sato H."/>
            <person name="Schaeffer S.W."/>
            <person name="Schatz M.C."/>
            <person name="Schlenke T."/>
            <person name="Schwartz R."/>
            <person name="Segarra C."/>
            <person name="Singh R.S."/>
            <person name="Sirot L."/>
            <person name="Sirota M."/>
            <person name="Sisneros N.B."/>
            <person name="Smith C.D."/>
            <person name="Smith T.F."/>
            <person name="Spieth J."/>
            <person name="Stage D.E."/>
            <person name="Stark A."/>
            <person name="Stephan W."/>
            <person name="Strausberg R.L."/>
            <person name="Strempel S."/>
            <person name="Sturgill D."/>
            <person name="Sutton G."/>
            <person name="Sutton G.G."/>
            <person name="Tao W."/>
            <person name="Teichmann S."/>
            <person name="Tobari Y.N."/>
            <person name="Tomimura Y."/>
            <person name="Tsolas J.M."/>
            <person name="Valente V.L."/>
            <person name="Venter E."/>
            <person name="Venter J.C."/>
            <person name="Vicario S."/>
            <person name="Vieira F.G."/>
            <person name="Vilella A.J."/>
            <person name="Villasante A."/>
            <person name="Walenz B."/>
            <person name="Wang J."/>
            <person name="Wasserman M."/>
            <person name="Watts T."/>
            <person name="Wilson D."/>
            <person name="Wilson R.K."/>
            <person name="Wing R.A."/>
            <person name="Wolfner M.F."/>
            <person name="Wong A."/>
            <person name="Wong G.K."/>
            <person name="Wu C.I."/>
            <person name="Wu G."/>
            <person name="Yamamoto D."/>
            <person name="Yang H.P."/>
            <person name="Yang S.P."/>
            <person name="Yorke J.A."/>
            <person name="Yoshida K."/>
            <person name="Zdobnov E."/>
            <person name="Zhang P."/>
            <person name="Zhang Y."/>
            <person name="Zimin A.V."/>
            <person name="Baldwin J."/>
            <person name="Abdouelleil A."/>
            <person name="Abdulkadir J."/>
            <person name="Abebe A."/>
            <person name="Abera B."/>
            <person name="Abreu J."/>
            <person name="Acer S.C."/>
            <person name="Aftuck L."/>
            <person name="Alexander A."/>
            <person name="An P."/>
            <person name="Anderson E."/>
            <person name="Anderson S."/>
            <person name="Arachi H."/>
            <person name="Azer M."/>
            <person name="Bachantsang P."/>
            <person name="Barry A."/>
            <person name="Bayul T."/>
            <person name="Berlin A."/>
            <person name="Bessette D."/>
            <person name="Bloom T."/>
            <person name="Blye J."/>
            <person name="Boguslavskiy L."/>
            <person name="Bonnet C."/>
            <person name="Boukhgalter B."/>
            <person name="Bourzgui I."/>
            <person name="Brown A."/>
            <person name="Cahill P."/>
            <person name="Channer S."/>
            <person name="Cheshatsang Y."/>
            <person name="Chuda L."/>
            <person name="Citroen M."/>
            <person name="Collymore A."/>
            <person name="Cooke P."/>
            <person name="Costello M."/>
            <person name="D'Aco K."/>
            <person name="Daza R."/>
            <person name="De Haan G."/>
            <person name="DeGray S."/>
            <person name="DeMaso C."/>
            <person name="Dhargay N."/>
            <person name="Dooley K."/>
            <person name="Dooley E."/>
            <person name="Doricent M."/>
            <person name="Dorje P."/>
            <person name="Dorjee K."/>
            <person name="Dupes A."/>
            <person name="Elong R."/>
            <person name="Falk J."/>
            <person name="Farina A."/>
            <person name="Faro S."/>
            <person name="Ferguson D."/>
            <person name="Fisher S."/>
            <person name="Foley C.D."/>
            <person name="Franke A."/>
            <person name="Friedrich D."/>
            <person name="Gadbois L."/>
            <person name="Gearin G."/>
            <person name="Gearin C.R."/>
            <person name="Giannoukos G."/>
            <person name="Goode T."/>
            <person name="Graham J."/>
            <person name="Grandbois E."/>
            <person name="Grewal S."/>
            <person name="Gyaltsen K."/>
            <person name="Hafez N."/>
            <person name="Hagos B."/>
            <person name="Hall J."/>
            <person name="Henson C."/>
            <person name="Hollinger A."/>
            <person name="Honan T."/>
            <person name="Huard M.D."/>
            <person name="Hughes L."/>
            <person name="Hurhula B."/>
            <person name="Husby M.E."/>
            <person name="Kamat A."/>
            <person name="Kanga B."/>
            <person name="Kashin S."/>
            <person name="Khazanovich D."/>
            <person name="Kisner P."/>
            <person name="Lance K."/>
            <person name="Lara M."/>
            <person name="Lee W."/>
            <person name="Lennon N."/>
            <person name="Letendre F."/>
            <person name="LeVine R."/>
            <person name="Lipovsky A."/>
            <person name="Liu X."/>
            <person name="Liu J."/>
            <person name="Liu S."/>
            <person name="Lokyitsang T."/>
            <person name="Lokyitsang Y."/>
            <person name="Lubonja R."/>
            <person name="Lui A."/>
            <person name="MacDonald P."/>
            <person name="Magnisalis V."/>
            <person name="Maru K."/>
            <person name="Matthews C."/>
            <person name="McCusker W."/>
            <person name="McDonough S."/>
            <person name="Mehta T."/>
            <person name="Meldrim J."/>
            <person name="Meneus L."/>
            <person name="Mihai O."/>
            <person name="Mihalev A."/>
            <person name="Mihova T."/>
            <person name="Mittelman R."/>
            <person name="Mlenga V."/>
            <person name="Montmayeur A."/>
            <person name="Mulrain L."/>
            <person name="Navidi A."/>
            <person name="Naylor J."/>
            <person name="Negash T."/>
            <person name="Nguyen T."/>
            <person name="Nguyen N."/>
            <person name="Nicol R."/>
            <person name="Norbu C."/>
            <person name="Norbu N."/>
            <person name="Novod N."/>
            <person name="O'Neill B."/>
            <person name="Osman S."/>
            <person name="Markiewicz E."/>
            <person name="Oyono O.L."/>
            <person name="Patti C."/>
            <person name="Phunkhang P."/>
            <person name="Pierre F."/>
            <person name="Priest M."/>
            <person name="Raghuraman S."/>
            <person name="Rege F."/>
            <person name="Reyes R."/>
            <person name="Rise C."/>
            <person name="Rogov P."/>
            <person name="Ross K."/>
            <person name="Ryan E."/>
            <person name="Settipalli S."/>
            <person name="Shea T."/>
            <person name="Sherpa N."/>
            <person name="Shi L."/>
            <person name="Shih D."/>
            <person name="Sparrow T."/>
            <person name="Spaulding J."/>
            <person name="Stalker J."/>
            <person name="Stange-Thomann N."/>
            <person name="Stavropoulos S."/>
            <person name="Stone C."/>
            <person name="Strader C."/>
            <person name="Tesfaye S."/>
            <person name="Thomson T."/>
            <person name="Thoulutsang Y."/>
            <person name="Thoulutsang D."/>
            <person name="Topham K."/>
            <person name="Topping I."/>
            <person name="Tsamla T."/>
            <person name="Vassiliev H."/>
            <person name="Vo A."/>
            <person name="Wangchuk T."/>
            <person name="Wangdi T."/>
            <person name="Weiand M."/>
            <person name="Wilkinson J."/>
            <person name="Wilson A."/>
            <person name="Yadav S."/>
            <person name="Young G."/>
            <person name="Yu Q."/>
            <person name="Zembek L."/>
            <person name="Zhong D."/>
            <person name="Zimmer A."/>
            <person name="Zwirko Z."/>
            <person name="Jaffe D.B."/>
            <person name="Alvarez P."/>
            <person name="Brockman W."/>
            <person name="Butler J."/>
            <person name="Chin C."/>
            <person name="Gnerre S."/>
            <person name="Grabherr M."/>
            <person name="Kleber M."/>
            <person name="Mauceli E."/>
            <person name="MacCallum I."/>
        </authorList>
    </citation>
    <scope>NUCLEOTIDE SEQUENCE [LARGE SCALE GENOMIC DNA]</scope>
    <source>
        <strain evidence="11">MSH-3 / Tucson 14011-0111.49</strain>
    </source>
</reference>
<comment type="catalytic activity">
    <reaction evidence="8">
        <text>tRNA(Tyr) + L-tyrosine + ATP = L-tyrosyl-tRNA(Tyr) + AMP + diphosphate + H(+)</text>
        <dbReference type="Rhea" id="RHEA:10220"/>
        <dbReference type="Rhea" id="RHEA-COMP:9706"/>
        <dbReference type="Rhea" id="RHEA-COMP:9707"/>
        <dbReference type="ChEBI" id="CHEBI:15378"/>
        <dbReference type="ChEBI" id="CHEBI:30616"/>
        <dbReference type="ChEBI" id="CHEBI:33019"/>
        <dbReference type="ChEBI" id="CHEBI:58315"/>
        <dbReference type="ChEBI" id="CHEBI:78442"/>
        <dbReference type="ChEBI" id="CHEBI:78536"/>
        <dbReference type="ChEBI" id="CHEBI:456215"/>
        <dbReference type="EC" id="6.1.1.1"/>
    </reaction>
</comment>
<dbReference type="GO" id="GO:0005739">
    <property type="term" value="C:mitochondrion"/>
    <property type="evidence" value="ECO:0007669"/>
    <property type="project" value="TreeGrafter"/>
</dbReference>
<dbReference type="SUPFAM" id="SSF55174">
    <property type="entry name" value="Alpha-L RNA-binding motif"/>
    <property type="match status" value="1"/>
</dbReference>
<dbReference type="Gene3D" id="3.10.290.10">
    <property type="entry name" value="RNA-binding S4 domain"/>
    <property type="match status" value="1"/>
</dbReference>
<dbReference type="FunFam" id="3.10.290.10:FF:000017">
    <property type="entry name" value="Tyrosine--tRNA ligase"/>
    <property type="match status" value="1"/>
</dbReference>
<sequence length="337" mass="37682">MLQLRWSLLRPLQGVCRNPRRYFAHKNLLELTDRGFFQGIFPDTAAPKIKQLFTSGQQSIYAGFDPTADSLHVGNLLVIMGLLHCQRAGHRPIALVGGATGLIAAPDQTGNLMTGHELISRVERKREVFGMTLPIVTNEEGDKFGKSAGNAVWLDENKTSPFALYQFFLRMPDSEAEKLLKLFTFIPLPEIEQLMQEHEKEPEKRKAQTLLAEDVTLLVHGENGLKQAERVTNALYKGKVDGLAELNYAEIKQTFQGAAVVDLLTEPGMSILQLAMKAKCFPTETDAVRIINAGGFYVNQKRVQNIAEVITAGIHILRNGVSLLRVGKRNFYIVRWQ</sequence>
<evidence type="ECO:0000313" key="11">
    <source>
        <dbReference type="Proteomes" id="UP000008744"/>
    </source>
</evidence>
<dbReference type="InterPro" id="IPR001412">
    <property type="entry name" value="aa-tRNA-synth_I_CS"/>
</dbReference>
<name>B4GID8_DROPE</name>
<dbReference type="GO" id="GO:0004831">
    <property type="term" value="F:tyrosine-tRNA ligase activity"/>
    <property type="evidence" value="ECO:0007669"/>
    <property type="project" value="UniProtKB-EC"/>
</dbReference>
<evidence type="ECO:0000256" key="8">
    <source>
        <dbReference type="ARBA" id="ARBA00048248"/>
    </source>
</evidence>
<dbReference type="STRING" id="7234.B4GID8"/>
<evidence type="ECO:0000313" key="10">
    <source>
        <dbReference type="EMBL" id="EDW36258.1"/>
    </source>
</evidence>
<dbReference type="Proteomes" id="UP000008744">
    <property type="component" value="Unassembled WGS sequence"/>
</dbReference>
<dbReference type="InterPro" id="IPR036986">
    <property type="entry name" value="S4_RNA-bd_sf"/>
</dbReference>
<dbReference type="AlphaFoldDB" id="B4GID8"/>
<dbReference type="PANTHER" id="PTHR11766:SF0">
    <property type="entry name" value="TYROSINE--TRNA LIGASE, MITOCHONDRIAL"/>
    <property type="match status" value="1"/>
</dbReference>
<keyword evidence="2 9" id="KW-0436">Ligase</keyword>
<evidence type="ECO:0000256" key="9">
    <source>
        <dbReference type="RuleBase" id="RU363036"/>
    </source>
</evidence>
<comment type="similarity">
    <text evidence="9">Belongs to the class-I aminoacyl-tRNA synthetase family.</text>
</comment>
<evidence type="ECO:0000256" key="6">
    <source>
        <dbReference type="ARBA" id="ARBA00023146"/>
    </source>
</evidence>
<dbReference type="Gene3D" id="3.40.50.620">
    <property type="entry name" value="HUPs"/>
    <property type="match status" value="1"/>
</dbReference>
<dbReference type="PANTHER" id="PTHR11766">
    <property type="entry name" value="TYROSYL-TRNA SYNTHETASE"/>
    <property type="match status" value="1"/>
</dbReference>
<keyword evidence="4 9" id="KW-0067">ATP-binding</keyword>
<protein>
    <recommendedName>
        <fullName evidence="1">tyrosine--tRNA ligase</fullName>
        <ecNumber evidence="1">6.1.1.1</ecNumber>
    </recommendedName>
    <alternativeName>
        <fullName evidence="7">Tyrosyl-tRNA synthetase</fullName>
    </alternativeName>
</protein>
<dbReference type="OrthoDB" id="337870at2759"/>
<keyword evidence="5 9" id="KW-0648">Protein biosynthesis</keyword>
<evidence type="ECO:0000256" key="1">
    <source>
        <dbReference type="ARBA" id="ARBA00013160"/>
    </source>
</evidence>
<dbReference type="OMA" id="HRIEGQD"/>
<dbReference type="GO" id="GO:0005524">
    <property type="term" value="F:ATP binding"/>
    <property type="evidence" value="ECO:0007669"/>
    <property type="project" value="UniProtKB-KW"/>
</dbReference>
<dbReference type="SUPFAM" id="SSF52374">
    <property type="entry name" value="Nucleotidylyl transferase"/>
    <property type="match status" value="2"/>
</dbReference>
<dbReference type="EMBL" id="CH479183">
    <property type="protein sequence ID" value="EDW36258.1"/>
    <property type="molecule type" value="Genomic_DNA"/>
</dbReference>
<evidence type="ECO:0000256" key="2">
    <source>
        <dbReference type="ARBA" id="ARBA00022598"/>
    </source>
</evidence>
<dbReference type="GO" id="GO:0006437">
    <property type="term" value="P:tyrosyl-tRNA aminoacylation"/>
    <property type="evidence" value="ECO:0007669"/>
    <property type="project" value="InterPro"/>
</dbReference>
<keyword evidence="6 9" id="KW-0030">Aminoacyl-tRNA synthetase</keyword>
<dbReference type="InterPro" id="IPR002305">
    <property type="entry name" value="aa-tRNA-synth_Ic"/>
</dbReference>
<dbReference type="NCBIfam" id="TIGR00234">
    <property type="entry name" value="tyrS"/>
    <property type="match status" value="1"/>
</dbReference>
<dbReference type="PROSITE" id="PS00178">
    <property type="entry name" value="AA_TRNA_LIGASE_I"/>
    <property type="match status" value="1"/>
</dbReference>
<evidence type="ECO:0000256" key="5">
    <source>
        <dbReference type="ARBA" id="ARBA00022917"/>
    </source>
</evidence>
<dbReference type="GO" id="GO:0005829">
    <property type="term" value="C:cytosol"/>
    <property type="evidence" value="ECO:0007669"/>
    <property type="project" value="TreeGrafter"/>
</dbReference>
<gene>
    <name evidence="10" type="primary">Dper\GL17697</name>
    <name evidence="10" type="ORF">Dper_GL17697</name>
</gene>
<dbReference type="FunFam" id="1.10.240.10:FF:000001">
    <property type="entry name" value="Tyrosine--tRNA ligase"/>
    <property type="match status" value="1"/>
</dbReference>
<dbReference type="GO" id="GO:0003723">
    <property type="term" value="F:RNA binding"/>
    <property type="evidence" value="ECO:0007669"/>
    <property type="project" value="InterPro"/>
</dbReference>
<dbReference type="EC" id="6.1.1.1" evidence="1"/>
<evidence type="ECO:0000256" key="7">
    <source>
        <dbReference type="ARBA" id="ARBA00033323"/>
    </source>
</evidence>
<evidence type="ECO:0000256" key="4">
    <source>
        <dbReference type="ARBA" id="ARBA00022840"/>
    </source>
</evidence>
<keyword evidence="11" id="KW-1185">Reference proteome</keyword>